<dbReference type="OrthoDB" id="4159781at2759"/>
<evidence type="ECO:0000313" key="3">
    <source>
        <dbReference type="Proteomes" id="UP000800035"/>
    </source>
</evidence>
<dbReference type="EMBL" id="ML976985">
    <property type="protein sequence ID" value="KAF1959048.1"/>
    <property type="molecule type" value="Genomic_DNA"/>
</dbReference>
<proteinExistence type="predicted"/>
<dbReference type="Proteomes" id="UP000800035">
    <property type="component" value="Unassembled WGS sequence"/>
</dbReference>
<reference evidence="2" key="1">
    <citation type="journal article" date="2020" name="Stud. Mycol.">
        <title>101 Dothideomycetes genomes: a test case for predicting lifestyles and emergence of pathogens.</title>
        <authorList>
            <person name="Haridas S."/>
            <person name="Albert R."/>
            <person name="Binder M."/>
            <person name="Bloem J."/>
            <person name="Labutti K."/>
            <person name="Salamov A."/>
            <person name="Andreopoulos B."/>
            <person name="Baker S."/>
            <person name="Barry K."/>
            <person name="Bills G."/>
            <person name="Bluhm B."/>
            <person name="Cannon C."/>
            <person name="Castanera R."/>
            <person name="Culley D."/>
            <person name="Daum C."/>
            <person name="Ezra D."/>
            <person name="Gonzalez J."/>
            <person name="Henrissat B."/>
            <person name="Kuo A."/>
            <person name="Liang C."/>
            <person name="Lipzen A."/>
            <person name="Lutzoni F."/>
            <person name="Magnuson J."/>
            <person name="Mondo S."/>
            <person name="Nolan M."/>
            <person name="Ohm R."/>
            <person name="Pangilinan J."/>
            <person name="Park H.-J."/>
            <person name="Ramirez L."/>
            <person name="Alfaro M."/>
            <person name="Sun H."/>
            <person name="Tritt A."/>
            <person name="Yoshinaga Y."/>
            <person name="Zwiers L.-H."/>
            <person name="Turgeon B."/>
            <person name="Goodwin S."/>
            <person name="Spatafora J."/>
            <person name="Crous P."/>
            <person name="Grigoriev I."/>
        </authorList>
    </citation>
    <scope>NUCLEOTIDE SEQUENCE</scope>
    <source>
        <strain evidence="2">CBS 675.92</strain>
    </source>
</reference>
<dbReference type="PANTHER" id="PTHR37540">
    <property type="entry name" value="TRANSCRIPTION FACTOR (ACR-2), PUTATIVE-RELATED-RELATED"/>
    <property type="match status" value="1"/>
</dbReference>
<dbReference type="InterPro" id="IPR021858">
    <property type="entry name" value="Fun_TF"/>
</dbReference>
<dbReference type="AlphaFoldDB" id="A0A6A5U305"/>
<organism evidence="2 3">
    <name type="scientific">Byssothecium circinans</name>
    <dbReference type="NCBI Taxonomy" id="147558"/>
    <lineage>
        <taxon>Eukaryota</taxon>
        <taxon>Fungi</taxon>
        <taxon>Dikarya</taxon>
        <taxon>Ascomycota</taxon>
        <taxon>Pezizomycotina</taxon>
        <taxon>Dothideomycetes</taxon>
        <taxon>Pleosporomycetidae</taxon>
        <taxon>Pleosporales</taxon>
        <taxon>Massarineae</taxon>
        <taxon>Massarinaceae</taxon>
        <taxon>Byssothecium</taxon>
    </lineage>
</organism>
<feature type="compositionally biased region" description="Basic residues" evidence="1">
    <location>
        <begin position="34"/>
        <end position="43"/>
    </location>
</feature>
<gene>
    <name evidence="2" type="ORF">CC80DRAFT_318726</name>
</gene>
<keyword evidence="3" id="KW-1185">Reference proteome</keyword>
<accession>A0A6A5U305</accession>
<feature type="compositionally biased region" description="Polar residues" evidence="1">
    <location>
        <begin position="76"/>
        <end position="92"/>
    </location>
</feature>
<dbReference type="Pfam" id="PF11951">
    <property type="entry name" value="Fungal_trans_2"/>
    <property type="match status" value="1"/>
</dbReference>
<feature type="region of interest" description="Disordered" evidence="1">
    <location>
        <begin position="1"/>
        <end position="96"/>
    </location>
</feature>
<evidence type="ECO:0000313" key="2">
    <source>
        <dbReference type="EMBL" id="KAF1959048.1"/>
    </source>
</evidence>
<evidence type="ECO:0008006" key="4">
    <source>
        <dbReference type="Google" id="ProtNLM"/>
    </source>
</evidence>
<evidence type="ECO:0000256" key="1">
    <source>
        <dbReference type="SAM" id="MobiDB-lite"/>
    </source>
</evidence>
<name>A0A6A5U305_9PLEO</name>
<protein>
    <recommendedName>
        <fullName evidence="4">Zn(2)-C6 fungal-type domain-containing protein</fullName>
    </recommendedName>
</protein>
<dbReference type="PANTHER" id="PTHR37540:SF5">
    <property type="entry name" value="TRANSCRIPTION FACTOR DOMAIN-CONTAINING PROTEIN"/>
    <property type="match status" value="1"/>
</dbReference>
<sequence>MEMQRDLYTGRQSTSPPIVPAQQEFLFVDNAKAKSSRQGRRNARSFVMQKARKENPWSTSRRSAVKQRRSPEGKSPGTSTPDLSHTPTTATPSPRLAQVETGYIPFVNPNGVLVIKQELCSDCQFFRCQTGQHLCPRCLMMRTESYRDHLDNNHFDPLGTTAVDTNGPVSMLLKHFMSHMAPAAIAVDIRNRSDLMRSQWFGTAMSNTAFMHSLLSTAALHQFYCGRGSLALDDILYHRMKAGEAINSALTSSNCNEGISDANIGAVFNLVTLEETLKHIAPNLCKDEQTDQRRVHYEGLRLMIRMRGGLLALGSNRILQAFILWHATAHAMATFELPYLSTDDLLSVAFNPRHPPGYRPNISQHMLGCCKVAQVRETLTTIAESVLILIADLNSLFDDARSLIDPVDIQNYACVLACMLMQWHRENENIIHPLEDALCVALLIFTVRTTEAFRAQPDNHPFHNAAIKKLEKALKATSRSQWQSCPDLLIYILAIGTISAGDSSVSSWFAHQASLACSEYGIHDGDALLDRLHSCGWVRFELDEAARHLWGKIIDLRSESQIYLPTHSFTYT</sequence>